<sequence>MCRDTLVWHTARNGLFSVRSAYNLARQIDENNSAESSSGGGPSHWDFIWKARVLNRVKNFCWNICKEAVPVTNNLVKIRISIEDLCSLCKMNRETLRHAFLECPYARLLWALSDLPWVLLDVWSGGVCEEWMCLVHCMLVSEQFEWFMMAANSGETIVLKKPRISTWQKPPMHTVKLNFDGAVFRAEGRVGFRVIVRDEEDRCVRWKMGFFACISDAMLAEALAARGATDLPSIGEIV</sequence>
<reference evidence="2" key="2">
    <citation type="journal article" date="2024" name="Plant">
        <title>Genomic evolution and insights into agronomic trait innovations of Sesamum species.</title>
        <authorList>
            <person name="Miao H."/>
            <person name="Wang L."/>
            <person name="Qu L."/>
            <person name="Liu H."/>
            <person name="Sun Y."/>
            <person name="Le M."/>
            <person name="Wang Q."/>
            <person name="Wei S."/>
            <person name="Zheng Y."/>
            <person name="Lin W."/>
            <person name="Duan Y."/>
            <person name="Cao H."/>
            <person name="Xiong S."/>
            <person name="Wang X."/>
            <person name="Wei L."/>
            <person name="Li C."/>
            <person name="Ma Q."/>
            <person name="Ju M."/>
            <person name="Zhao R."/>
            <person name="Li G."/>
            <person name="Mu C."/>
            <person name="Tian Q."/>
            <person name="Mei H."/>
            <person name="Zhang T."/>
            <person name="Gao T."/>
            <person name="Zhang H."/>
        </authorList>
    </citation>
    <scope>NUCLEOTIDE SEQUENCE</scope>
    <source>
        <strain evidence="2">3651</strain>
    </source>
</reference>
<protein>
    <recommendedName>
        <fullName evidence="1">Reverse transcriptase zinc-binding domain-containing protein</fullName>
    </recommendedName>
</protein>
<accession>A0AAE2C8S2</accession>
<dbReference type="Proteomes" id="UP001293254">
    <property type="component" value="Unassembled WGS sequence"/>
</dbReference>
<dbReference type="PANTHER" id="PTHR47074">
    <property type="entry name" value="BNAC02G40300D PROTEIN"/>
    <property type="match status" value="1"/>
</dbReference>
<feature type="domain" description="Reverse transcriptase zinc-binding" evidence="1">
    <location>
        <begin position="16"/>
        <end position="110"/>
    </location>
</feature>
<reference evidence="2" key="1">
    <citation type="submission" date="2020-06" db="EMBL/GenBank/DDBJ databases">
        <authorList>
            <person name="Li T."/>
            <person name="Hu X."/>
            <person name="Zhang T."/>
            <person name="Song X."/>
            <person name="Zhang H."/>
            <person name="Dai N."/>
            <person name="Sheng W."/>
            <person name="Hou X."/>
            <person name="Wei L."/>
        </authorList>
    </citation>
    <scope>NUCLEOTIDE SEQUENCE</scope>
    <source>
        <strain evidence="2">3651</strain>
        <tissue evidence="2">Leaf</tissue>
    </source>
</reference>
<name>A0AAE2C8S2_9LAMI</name>
<proteinExistence type="predicted"/>
<dbReference type="AlphaFoldDB" id="A0AAE2C8S2"/>
<dbReference type="PANTHER" id="PTHR47074:SF11">
    <property type="entry name" value="REVERSE TRANSCRIPTASE-LIKE PROTEIN"/>
    <property type="match status" value="1"/>
</dbReference>
<dbReference type="EMBL" id="JACGWO010000012">
    <property type="protein sequence ID" value="KAK4413193.1"/>
    <property type="molecule type" value="Genomic_DNA"/>
</dbReference>
<organism evidence="2 3">
    <name type="scientific">Sesamum alatum</name>
    <dbReference type="NCBI Taxonomy" id="300844"/>
    <lineage>
        <taxon>Eukaryota</taxon>
        <taxon>Viridiplantae</taxon>
        <taxon>Streptophyta</taxon>
        <taxon>Embryophyta</taxon>
        <taxon>Tracheophyta</taxon>
        <taxon>Spermatophyta</taxon>
        <taxon>Magnoliopsida</taxon>
        <taxon>eudicotyledons</taxon>
        <taxon>Gunneridae</taxon>
        <taxon>Pentapetalae</taxon>
        <taxon>asterids</taxon>
        <taxon>lamiids</taxon>
        <taxon>Lamiales</taxon>
        <taxon>Pedaliaceae</taxon>
        <taxon>Sesamum</taxon>
    </lineage>
</organism>
<evidence type="ECO:0000313" key="2">
    <source>
        <dbReference type="EMBL" id="KAK4413193.1"/>
    </source>
</evidence>
<comment type="caution">
    <text evidence="2">The sequence shown here is derived from an EMBL/GenBank/DDBJ whole genome shotgun (WGS) entry which is preliminary data.</text>
</comment>
<dbReference type="InterPro" id="IPR052929">
    <property type="entry name" value="RNase_H-like_EbsB-rel"/>
</dbReference>
<evidence type="ECO:0000313" key="3">
    <source>
        <dbReference type="Proteomes" id="UP001293254"/>
    </source>
</evidence>
<keyword evidence="3" id="KW-1185">Reference proteome</keyword>
<gene>
    <name evidence="2" type="ORF">Salat_2731800</name>
</gene>
<dbReference type="InterPro" id="IPR026960">
    <property type="entry name" value="RVT-Znf"/>
</dbReference>
<dbReference type="Pfam" id="PF13966">
    <property type="entry name" value="zf-RVT"/>
    <property type="match status" value="1"/>
</dbReference>
<evidence type="ECO:0000259" key="1">
    <source>
        <dbReference type="Pfam" id="PF13966"/>
    </source>
</evidence>